<evidence type="ECO:0008006" key="4">
    <source>
        <dbReference type="Google" id="ProtNLM"/>
    </source>
</evidence>
<gene>
    <name evidence="2" type="ORF">TeGR_g13575</name>
</gene>
<organism evidence="2 3">
    <name type="scientific">Tetraparma gracilis</name>
    <dbReference type="NCBI Taxonomy" id="2962635"/>
    <lineage>
        <taxon>Eukaryota</taxon>
        <taxon>Sar</taxon>
        <taxon>Stramenopiles</taxon>
        <taxon>Ochrophyta</taxon>
        <taxon>Bolidophyceae</taxon>
        <taxon>Parmales</taxon>
        <taxon>Triparmaceae</taxon>
        <taxon>Tetraparma</taxon>
    </lineage>
</organism>
<evidence type="ECO:0000256" key="1">
    <source>
        <dbReference type="SAM" id="Coils"/>
    </source>
</evidence>
<comment type="caution">
    <text evidence="2">The sequence shown here is derived from an EMBL/GenBank/DDBJ whole genome shotgun (WGS) entry which is preliminary data.</text>
</comment>
<accession>A0ABQ6MPN4</accession>
<evidence type="ECO:0000313" key="2">
    <source>
        <dbReference type="EMBL" id="GMI30407.1"/>
    </source>
</evidence>
<feature type="non-terminal residue" evidence="2">
    <location>
        <position position="317"/>
    </location>
</feature>
<protein>
    <recommendedName>
        <fullName evidence="4">Sfi1 spindle body domain-containing protein</fullName>
    </recommendedName>
</protein>
<feature type="coiled-coil region" evidence="1">
    <location>
        <begin position="133"/>
        <end position="174"/>
    </location>
</feature>
<feature type="non-terminal residue" evidence="2">
    <location>
        <position position="1"/>
    </location>
</feature>
<reference evidence="2 3" key="1">
    <citation type="journal article" date="2023" name="Commun. Biol.">
        <title>Genome analysis of Parmales, the sister group of diatoms, reveals the evolutionary specialization of diatoms from phago-mixotrophs to photoautotrophs.</title>
        <authorList>
            <person name="Ban H."/>
            <person name="Sato S."/>
            <person name="Yoshikawa S."/>
            <person name="Yamada K."/>
            <person name="Nakamura Y."/>
            <person name="Ichinomiya M."/>
            <person name="Sato N."/>
            <person name="Blanc-Mathieu R."/>
            <person name="Endo H."/>
            <person name="Kuwata A."/>
            <person name="Ogata H."/>
        </authorList>
    </citation>
    <scope>NUCLEOTIDE SEQUENCE [LARGE SCALE GENOMIC DNA]</scope>
</reference>
<evidence type="ECO:0000313" key="3">
    <source>
        <dbReference type="Proteomes" id="UP001165060"/>
    </source>
</evidence>
<name>A0ABQ6MPN4_9STRA</name>
<keyword evidence="3" id="KW-1185">Reference proteome</keyword>
<dbReference type="Proteomes" id="UP001165060">
    <property type="component" value="Unassembled WGS sequence"/>
</dbReference>
<sequence length="317" mass="36829">GREMDVEDMYHVLSCAFLLMESERAAFSAELASIEKFYKQREPLQKLQLVLLLAGRREEKRVGECFKRWREGASAAREGEERARRRAGEEGEAARRRLDRTAAGARRCLARALAKRAREAFRAWSGLRRAASLERLEAGRAADARKMEVLERDVRELAREREQLRAQLELARAGKREGGIRQMDRFVRAWRSRLLAIALQGWVGFARAGRKRRASMRLFVTRWRKAALYKTLRGWRMYAQDEKRARYVLGKYMQRLANLSCSKVVNAWLDFVGRRRRARGVVQRMVNRSTSGALLSGFLKWASFVAELQHIEDLKNK</sequence>
<dbReference type="EMBL" id="BRYB01004405">
    <property type="protein sequence ID" value="GMI30407.1"/>
    <property type="molecule type" value="Genomic_DNA"/>
</dbReference>
<keyword evidence="1" id="KW-0175">Coiled coil</keyword>
<proteinExistence type="predicted"/>